<evidence type="ECO:0000313" key="2">
    <source>
        <dbReference type="Proteomes" id="UP000199184"/>
    </source>
</evidence>
<reference evidence="2" key="1">
    <citation type="submission" date="2016-08" db="EMBL/GenBank/DDBJ databases">
        <authorList>
            <person name="Varghese N."/>
            <person name="Submissions Spin"/>
        </authorList>
    </citation>
    <scope>NUCLEOTIDE SEQUENCE [LARGE SCALE GENOMIC DNA]</scope>
    <source>
        <strain evidence="2">ERR11</strain>
    </source>
</reference>
<protein>
    <submittedName>
        <fullName evidence="1">Uncharacterized protein</fullName>
    </submittedName>
</protein>
<dbReference type="AlphaFoldDB" id="A0A1C3XCC9"/>
<gene>
    <name evidence="1" type="ORF">GA0061098_101445</name>
</gene>
<dbReference type="EMBL" id="FMAI01000014">
    <property type="protein sequence ID" value="SCB49908.1"/>
    <property type="molecule type" value="Genomic_DNA"/>
</dbReference>
<organism evidence="1 2">
    <name type="scientific">Bradyrhizobium shewense</name>
    <dbReference type="NCBI Taxonomy" id="1761772"/>
    <lineage>
        <taxon>Bacteria</taxon>
        <taxon>Pseudomonadati</taxon>
        <taxon>Pseudomonadota</taxon>
        <taxon>Alphaproteobacteria</taxon>
        <taxon>Hyphomicrobiales</taxon>
        <taxon>Nitrobacteraceae</taxon>
        <taxon>Bradyrhizobium</taxon>
    </lineage>
</organism>
<name>A0A1C3XCC9_9BRAD</name>
<proteinExistence type="predicted"/>
<accession>A0A1C3XCC9</accession>
<evidence type="ECO:0000313" key="1">
    <source>
        <dbReference type="EMBL" id="SCB49908.1"/>
    </source>
</evidence>
<sequence>MMQPVERSYAPLIGKLSDAPPNGSHEAAGGAALERWKICESIAVTEVNIGKWYDPISERWIVPREARAIAGYGQSGAGKVTESHERREAQRIWQLLVDCCAGE</sequence>
<dbReference type="Proteomes" id="UP000199184">
    <property type="component" value="Unassembled WGS sequence"/>
</dbReference>
<keyword evidence="2" id="KW-1185">Reference proteome</keyword>
<dbReference type="RefSeq" id="WP_091962704.1">
    <property type="nucleotide sequence ID" value="NZ_FMAI01000014.1"/>
</dbReference>